<dbReference type="InterPro" id="IPR050390">
    <property type="entry name" value="C5-Methyltransferase"/>
</dbReference>
<dbReference type="Pfam" id="PF00145">
    <property type="entry name" value="DNA_methylase"/>
    <property type="match status" value="1"/>
</dbReference>
<evidence type="ECO:0000256" key="2">
    <source>
        <dbReference type="ARBA" id="ARBA00022679"/>
    </source>
</evidence>
<proteinExistence type="inferred from homology"/>
<evidence type="ECO:0000256" key="6">
    <source>
        <dbReference type="RuleBase" id="RU000416"/>
    </source>
</evidence>
<dbReference type="AlphaFoldDB" id="A0A1Y4SN80"/>
<dbReference type="OrthoDB" id="9813719at2"/>
<dbReference type="Proteomes" id="UP000195305">
    <property type="component" value="Unassembled WGS sequence"/>
</dbReference>
<evidence type="ECO:0000313" key="9">
    <source>
        <dbReference type="Proteomes" id="UP000195305"/>
    </source>
</evidence>
<dbReference type="InterPro" id="IPR001525">
    <property type="entry name" value="C5_MeTfrase"/>
</dbReference>
<evidence type="ECO:0000256" key="3">
    <source>
        <dbReference type="ARBA" id="ARBA00022691"/>
    </source>
</evidence>
<dbReference type="NCBIfam" id="TIGR00675">
    <property type="entry name" value="dcm"/>
    <property type="match status" value="1"/>
</dbReference>
<dbReference type="GO" id="GO:0003677">
    <property type="term" value="F:DNA binding"/>
    <property type="evidence" value="ECO:0007669"/>
    <property type="project" value="TreeGrafter"/>
</dbReference>
<keyword evidence="4" id="KW-0680">Restriction system</keyword>
<protein>
    <recommendedName>
        <fullName evidence="7">Cytosine-specific methyltransferase</fullName>
        <ecNumber evidence="7">2.1.1.37</ecNumber>
    </recommendedName>
</protein>
<evidence type="ECO:0000313" key="8">
    <source>
        <dbReference type="EMBL" id="OUQ31337.1"/>
    </source>
</evidence>
<organism evidence="8 9">
    <name type="scientific">Massilimicrobiota timonensis</name>
    <dbReference type="NCBI Taxonomy" id="1776392"/>
    <lineage>
        <taxon>Bacteria</taxon>
        <taxon>Bacillati</taxon>
        <taxon>Bacillota</taxon>
        <taxon>Erysipelotrichia</taxon>
        <taxon>Erysipelotrichales</taxon>
        <taxon>Erysipelotrichaceae</taxon>
        <taxon>Massilimicrobiota</taxon>
    </lineage>
</organism>
<dbReference type="SUPFAM" id="SSF53335">
    <property type="entry name" value="S-adenosyl-L-methionine-dependent methyltransferases"/>
    <property type="match status" value="1"/>
</dbReference>
<sequence>MPCVAIDLFCGIGGLTKGLSLAGINVIAGFDNDESCRFAYEANNNAEFFCEDITNIKGQDIDALYPENCIKILVGCAPCQPFSRYSSRYRKEGHIDNKWTLLYSFERLIKETLPDIVSMENVPNLINENVFRDFINALRINNYYVDYQVVYCPDYGVPQSRKRLVLLASRMGEIHLIPPIYSKSDYLTVRDAIGHLQPIEAGEICDEDQLHRSSFLSEINLRRIQQSVPGGTWREWDDDLKLKCHKKNSGKTFPSVYGRMEWDKPSPTITTQFYGYGNGRFGHPEQNRAISLREGAILQSFPDDYIFMDDEHSVNKRELGTHIGNAVPVELGRAIGISIQQHLERMGEAINGR</sequence>
<keyword evidence="2 5" id="KW-0808">Transferase</keyword>
<dbReference type="GO" id="GO:0032259">
    <property type="term" value="P:methylation"/>
    <property type="evidence" value="ECO:0007669"/>
    <property type="project" value="UniProtKB-KW"/>
</dbReference>
<dbReference type="RefSeq" id="WP_087360278.1">
    <property type="nucleotide sequence ID" value="NZ_NFLJ01000058.1"/>
</dbReference>
<dbReference type="EMBL" id="NFLJ01000058">
    <property type="protein sequence ID" value="OUQ31337.1"/>
    <property type="molecule type" value="Genomic_DNA"/>
</dbReference>
<keyword evidence="3 5" id="KW-0949">S-adenosyl-L-methionine</keyword>
<feature type="active site" evidence="5">
    <location>
        <position position="79"/>
    </location>
</feature>
<accession>A0A1Y4SN80</accession>
<evidence type="ECO:0000256" key="7">
    <source>
        <dbReference type="RuleBase" id="RU000417"/>
    </source>
</evidence>
<gene>
    <name evidence="8" type="ORF">B5E75_13480</name>
</gene>
<comment type="catalytic activity">
    <reaction evidence="7">
        <text>a 2'-deoxycytidine in DNA + S-adenosyl-L-methionine = a 5-methyl-2'-deoxycytidine in DNA + S-adenosyl-L-homocysteine + H(+)</text>
        <dbReference type="Rhea" id="RHEA:13681"/>
        <dbReference type="Rhea" id="RHEA-COMP:11369"/>
        <dbReference type="Rhea" id="RHEA-COMP:11370"/>
        <dbReference type="ChEBI" id="CHEBI:15378"/>
        <dbReference type="ChEBI" id="CHEBI:57856"/>
        <dbReference type="ChEBI" id="CHEBI:59789"/>
        <dbReference type="ChEBI" id="CHEBI:85452"/>
        <dbReference type="ChEBI" id="CHEBI:85454"/>
        <dbReference type="EC" id="2.1.1.37"/>
    </reaction>
</comment>
<dbReference type="InterPro" id="IPR029063">
    <property type="entry name" value="SAM-dependent_MTases_sf"/>
</dbReference>
<dbReference type="GO" id="GO:0009307">
    <property type="term" value="P:DNA restriction-modification system"/>
    <property type="evidence" value="ECO:0007669"/>
    <property type="project" value="UniProtKB-KW"/>
</dbReference>
<dbReference type="Gene3D" id="3.40.50.150">
    <property type="entry name" value="Vaccinia Virus protein VP39"/>
    <property type="match status" value="1"/>
</dbReference>
<dbReference type="PRINTS" id="PR00105">
    <property type="entry name" value="C5METTRFRASE"/>
</dbReference>
<evidence type="ECO:0000256" key="4">
    <source>
        <dbReference type="ARBA" id="ARBA00022747"/>
    </source>
</evidence>
<dbReference type="PROSITE" id="PS00094">
    <property type="entry name" value="C5_MTASE_1"/>
    <property type="match status" value="1"/>
</dbReference>
<dbReference type="GO" id="GO:0044027">
    <property type="term" value="P:negative regulation of gene expression via chromosomal CpG island methylation"/>
    <property type="evidence" value="ECO:0007669"/>
    <property type="project" value="TreeGrafter"/>
</dbReference>
<dbReference type="Gene3D" id="3.90.120.10">
    <property type="entry name" value="DNA Methylase, subunit A, domain 2"/>
    <property type="match status" value="1"/>
</dbReference>
<dbReference type="InterPro" id="IPR018117">
    <property type="entry name" value="C5_DNA_meth_AS"/>
</dbReference>
<dbReference type="GO" id="GO:0003886">
    <property type="term" value="F:DNA (cytosine-5-)-methyltransferase activity"/>
    <property type="evidence" value="ECO:0007669"/>
    <property type="project" value="UniProtKB-EC"/>
</dbReference>
<dbReference type="EC" id="2.1.1.37" evidence="7"/>
<comment type="similarity">
    <text evidence="5 6">Belongs to the class I-like SAM-binding methyltransferase superfamily. C5-methyltransferase family.</text>
</comment>
<dbReference type="PANTHER" id="PTHR10629">
    <property type="entry name" value="CYTOSINE-SPECIFIC METHYLTRANSFERASE"/>
    <property type="match status" value="1"/>
</dbReference>
<dbReference type="PROSITE" id="PS51679">
    <property type="entry name" value="SAM_MT_C5"/>
    <property type="match status" value="1"/>
</dbReference>
<reference evidence="8 9" key="1">
    <citation type="journal article" date="2018" name="BMC Genomics">
        <title>Whole genome sequencing and function prediction of 133 gut anaerobes isolated from chicken caecum in pure cultures.</title>
        <authorList>
            <person name="Medvecky M."/>
            <person name="Cejkova D."/>
            <person name="Polansky O."/>
            <person name="Karasova D."/>
            <person name="Kubasova T."/>
            <person name="Cizek A."/>
            <person name="Rychlik I."/>
        </authorList>
    </citation>
    <scope>NUCLEOTIDE SEQUENCE [LARGE SCALE GENOMIC DNA]</scope>
    <source>
        <strain evidence="8 9">An13</strain>
    </source>
</reference>
<keyword evidence="9" id="KW-1185">Reference proteome</keyword>
<keyword evidence="1 5" id="KW-0489">Methyltransferase</keyword>
<evidence type="ECO:0000256" key="5">
    <source>
        <dbReference type="PROSITE-ProRule" id="PRU01016"/>
    </source>
</evidence>
<comment type="caution">
    <text evidence="8">The sequence shown here is derived from an EMBL/GenBank/DDBJ whole genome shotgun (WGS) entry which is preliminary data.</text>
</comment>
<dbReference type="PANTHER" id="PTHR10629:SF52">
    <property type="entry name" value="DNA (CYTOSINE-5)-METHYLTRANSFERASE 1"/>
    <property type="match status" value="1"/>
</dbReference>
<evidence type="ECO:0000256" key="1">
    <source>
        <dbReference type="ARBA" id="ARBA00022603"/>
    </source>
</evidence>
<name>A0A1Y4SN80_9FIRM</name>